<dbReference type="AlphaFoldDB" id="A0A5J6MWD6"/>
<dbReference type="GO" id="GO:0003677">
    <property type="term" value="F:DNA binding"/>
    <property type="evidence" value="ECO:0007669"/>
    <property type="project" value="UniProtKB-KW"/>
</dbReference>
<gene>
    <name evidence="4" type="ORF">FRZ61_04170</name>
</gene>
<dbReference type="Proteomes" id="UP000325797">
    <property type="component" value="Chromosome"/>
</dbReference>
<protein>
    <recommendedName>
        <fullName evidence="3">HTH luxR-type domain-containing protein</fullName>
    </recommendedName>
</protein>
<evidence type="ECO:0000259" key="3">
    <source>
        <dbReference type="PROSITE" id="PS50043"/>
    </source>
</evidence>
<dbReference type="SMART" id="SM00421">
    <property type="entry name" value="HTH_LUXR"/>
    <property type="match status" value="1"/>
</dbReference>
<dbReference type="CDD" id="cd06170">
    <property type="entry name" value="LuxR_C_like"/>
    <property type="match status" value="1"/>
</dbReference>
<feature type="region of interest" description="Disordered" evidence="2">
    <location>
        <begin position="263"/>
        <end position="288"/>
    </location>
</feature>
<keyword evidence="5" id="KW-1185">Reference proteome</keyword>
<dbReference type="EMBL" id="CP042582">
    <property type="protein sequence ID" value="QEX20500.1"/>
    <property type="molecule type" value="Genomic_DNA"/>
</dbReference>
<dbReference type="PRINTS" id="PR00038">
    <property type="entry name" value="HTHLUXR"/>
</dbReference>
<proteinExistence type="predicted"/>
<dbReference type="PANTHER" id="PTHR43214">
    <property type="entry name" value="TWO-COMPONENT RESPONSE REGULATOR"/>
    <property type="match status" value="1"/>
</dbReference>
<feature type="domain" description="HTH luxR-type" evidence="3">
    <location>
        <begin position="281"/>
        <end position="346"/>
    </location>
</feature>
<dbReference type="SUPFAM" id="SSF46894">
    <property type="entry name" value="C-terminal effector domain of the bipartite response regulators"/>
    <property type="match status" value="1"/>
</dbReference>
<dbReference type="SUPFAM" id="SSF55785">
    <property type="entry name" value="PYP-like sensor domain (PAS domain)"/>
    <property type="match status" value="1"/>
</dbReference>
<dbReference type="KEGG" id="hadh:FRZ61_04170"/>
<evidence type="ECO:0000256" key="1">
    <source>
        <dbReference type="ARBA" id="ARBA00023125"/>
    </source>
</evidence>
<dbReference type="GO" id="GO:0006355">
    <property type="term" value="P:regulation of DNA-templated transcription"/>
    <property type="evidence" value="ECO:0007669"/>
    <property type="project" value="InterPro"/>
</dbReference>
<feature type="compositionally biased region" description="Basic and acidic residues" evidence="2">
    <location>
        <begin position="268"/>
        <end position="277"/>
    </location>
</feature>
<evidence type="ECO:0000256" key="2">
    <source>
        <dbReference type="SAM" id="MobiDB-lite"/>
    </source>
</evidence>
<dbReference type="Gene3D" id="3.30.450.20">
    <property type="entry name" value="PAS domain"/>
    <property type="match status" value="1"/>
</dbReference>
<evidence type="ECO:0000313" key="5">
    <source>
        <dbReference type="Proteomes" id="UP000325797"/>
    </source>
</evidence>
<dbReference type="Pfam" id="PF00196">
    <property type="entry name" value="GerE"/>
    <property type="match status" value="1"/>
</dbReference>
<dbReference type="InterPro" id="IPR016032">
    <property type="entry name" value="Sig_transdc_resp-reg_C-effctor"/>
</dbReference>
<dbReference type="InterPro" id="IPR035965">
    <property type="entry name" value="PAS-like_dom_sf"/>
</dbReference>
<sequence length="350" mass="37969">MQKQGQTIENTIVCVGPASVEQEAIKGLLAQLRPQGEIGSAATVAAIAGRIAAGETPAMLLVLDSAAAEAQEGWIAALRARLPRLQVAIYGSFDDLAVQTWLRHGVDALIERNMPANEVLDTITFVLAGNRYVSPGLFLAGSRQEVPCSLLASCGWRSFLLEDLPVPMLIIQGERFVYANMAAKAMLAVADEELLRLRFWDRVAPTRRQEVRDLVLGWQRGEPIVARMPVTFLGAGGKLVQTEWFSCLTRIAGRTAVATICTPSPDGWEGRPADDRTAPPPGVPRPTLTTRQSDILALLANGASNKEIARRLELSEATVKLHVHRILRVLGGKNRTEAAHLARTLGLLDR</sequence>
<organism evidence="4 5">
    <name type="scientific">Hypericibacter adhaerens</name>
    <dbReference type="NCBI Taxonomy" id="2602016"/>
    <lineage>
        <taxon>Bacteria</taxon>
        <taxon>Pseudomonadati</taxon>
        <taxon>Pseudomonadota</taxon>
        <taxon>Alphaproteobacteria</taxon>
        <taxon>Rhodospirillales</taxon>
        <taxon>Dongiaceae</taxon>
        <taxon>Hypericibacter</taxon>
    </lineage>
</organism>
<dbReference type="InterPro" id="IPR000792">
    <property type="entry name" value="Tscrpt_reg_LuxR_C"/>
</dbReference>
<keyword evidence="1" id="KW-0238">DNA-binding</keyword>
<reference evidence="4 5" key="1">
    <citation type="submission" date="2019-08" db="EMBL/GenBank/DDBJ databases">
        <title>Hyperibacter terrae gen. nov., sp. nov. and Hyperibacter viscosus sp. nov., two new members in the family Rhodospirillaceae isolated from the rhizosphere of Hypericum perforatum.</title>
        <authorList>
            <person name="Noviana Z."/>
        </authorList>
    </citation>
    <scope>NUCLEOTIDE SEQUENCE [LARGE SCALE GENOMIC DNA]</scope>
    <source>
        <strain evidence="4 5">R5959</strain>
    </source>
</reference>
<dbReference type="InterPro" id="IPR039420">
    <property type="entry name" value="WalR-like"/>
</dbReference>
<dbReference type="Gene3D" id="1.10.10.10">
    <property type="entry name" value="Winged helix-like DNA-binding domain superfamily/Winged helix DNA-binding domain"/>
    <property type="match status" value="1"/>
</dbReference>
<evidence type="ECO:0000313" key="4">
    <source>
        <dbReference type="EMBL" id="QEX20500.1"/>
    </source>
</evidence>
<name>A0A5J6MWD6_9PROT</name>
<dbReference type="InterPro" id="IPR036388">
    <property type="entry name" value="WH-like_DNA-bd_sf"/>
</dbReference>
<accession>A0A5J6MWD6</accession>
<dbReference type="PROSITE" id="PS50043">
    <property type="entry name" value="HTH_LUXR_2"/>
    <property type="match status" value="1"/>
</dbReference>